<organism evidence="2 3">
    <name type="scientific">Cuculus canorus</name>
    <name type="common">Common cuckoo</name>
    <dbReference type="NCBI Taxonomy" id="55661"/>
    <lineage>
        <taxon>Eukaryota</taxon>
        <taxon>Metazoa</taxon>
        <taxon>Chordata</taxon>
        <taxon>Craniata</taxon>
        <taxon>Vertebrata</taxon>
        <taxon>Euteleostomi</taxon>
        <taxon>Archelosauria</taxon>
        <taxon>Archosauria</taxon>
        <taxon>Dinosauria</taxon>
        <taxon>Saurischia</taxon>
        <taxon>Theropoda</taxon>
        <taxon>Coelurosauria</taxon>
        <taxon>Aves</taxon>
        <taxon>Neognathae</taxon>
        <taxon>Neoaves</taxon>
        <taxon>Otidimorphae</taxon>
        <taxon>Cuculiformes</taxon>
        <taxon>Cuculidae</taxon>
        <taxon>Cuculus</taxon>
    </lineage>
</organism>
<name>A0A091G1Z6_CUCCA</name>
<dbReference type="InterPro" id="IPR003877">
    <property type="entry name" value="SPRY_dom"/>
</dbReference>
<proteinExistence type="predicted"/>
<dbReference type="PANTHER" id="PTHR24103">
    <property type="entry name" value="E3 UBIQUITIN-PROTEIN LIGASE TRIM"/>
    <property type="match status" value="1"/>
</dbReference>
<dbReference type="InterPro" id="IPR006574">
    <property type="entry name" value="PRY"/>
</dbReference>
<keyword evidence="3" id="KW-1185">Reference proteome</keyword>
<dbReference type="SMART" id="SM00449">
    <property type="entry name" value="SPRY"/>
    <property type="match status" value="1"/>
</dbReference>
<feature type="non-terminal residue" evidence="2">
    <location>
        <position position="1"/>
    </location>
</feature>
<dbReference type="CDD" id="cd12888">
    <property type="entry name" value="SPRY_PRY_TRIM7_like"/>
    <property type="match status" value="1"/>
</dbReference>
<dbReference type="PROSITE" id="PS50188">
    <property type="entry name" value="B302_SPRY"/>
    <property type="match status" value="1"/>
</dbReference>
<dbReference type="EMBL" id="KL447722">
    <property type="protein sequence ID" value="KFO76550.1"/>
    <property type="molecule type" value="Genomic_DNA"/>
</dbReference>
<dbReference type="InterPro" id="IPR043136">
    <property type="entry name" value="B30.2/SPRY_sf"/>
</dbReference>
<feature type="non-terminal residue" evidence="2">
    <location>
        <position position="154"/>
    </location>
</feature>
<evidence type="ECO:0000259" key="1">
    <source>
        <dbReference type="PROSITE" id="PS50188"/>
    </source>
</evidence>
<evidence type="ECO:0000313" key="2">
    <source>
        <dbReference type="EMBL" id="KFO76550.1"/>
    </source>
</evidence>
<protein>
    <submittedName>
        <fullName evidence="2">Butyrophilin subfamily 1 member A1</fullName>
    </submittedName>
</protein>
<gene>
    <name evidence="2" type="ORF">N303_14564</name>
</gene>
<dbReference type="Pfam" id="PF00622">
    <property type="entry name" value="SPRY"/>
    <property type="match status" value="1"/>
</dbReference>
<reference evidence="2 3" key="1">
    <citation type="submission" date="2014-04" db="EMBL/GenBank/DDBJ databases">
        <title>Genome evolution of avian class.</title>
        <authorList>
            <person name="Zhang G."/>
            <person name="Li C."/>
        </authorList>
    </citation>
    <scope>NUCLEOTIDE SEQUENCE [LARGE SCALE GENOMIC DNA]</scope>
    <source>
        <strain evidence="2">BGI_N303</strain>
    </source>
</reference>
<dbReference type="Gene3D" id="2.60.120.920">
    <property type="match status" value="1"/>
</dbReference>
<dbReference type="InterPro" id="IPR003879">
    <property type="entry name" value="Butyrophylin_SPRY"/>
</dbReference>
<dbReference type="SMART" id="SM00589">
    <property type="entry name" value="PRY"/>
    <property type="match status" value="1"/>
</dbReference>
<dbReference type="AlphaFoldDB" id="A0A091G1Z6"/>
<dbReference type="FunFam" id="2.60.120.920:FF:000004">
    <property type="entry name" value="Butyrophilin subfamily 1 member A1"/>
    <property type="match status" value="1"/>
</dbReference>
<dbReference type="PRINTS" id="PR01407">
    <property type="entry name" value="BUTYPHLNCDUF"/>
</dbReference>
<dbReference type="InterPro" id="IPR050143">
    <property type="entry name" value="TRIM/RBCC"/>
</dbReference>
<dbReference type="InterPro" id="IPR013320">
    <property type="entry name" value="ConA-like_dom_sf"/>
</dbReference>
<evidence type="ECO:0000313" key="3">
    <source>
        <dbReference type="Proteomes" id="UP000053760"/>
    </source>
</evidence>
<dbReference type="SUPFAM" id="SSF49899">
    <property type="entry name" value="Concanavalin A-like lectins/glucanases"/>
    <property type="match status" value="1"/>
</dbReference>
<dbReference type="STRING" id="55661.A0A091G1Z6"/>
<accession>A0A091G1Z6</accession>
<feature type="domain" description="B30.2/SPRY" evidence="1">
    <location>
        <begin position="1"/>
        <end position="154"/>
    </location>
</feature>
<dbReference type="Pfam" id="PF13765">
    <property type="entry name" value="PRY"/>
    <property type="match status" value="1"/>
</dbReference>
<dbReference type="InterPro" id="IPR001870">
    <property type="entry name" value="B30.2/SPRY"/>
</dbReference>
<dbReference type="Proteomes" id="UP000053760">
    <property type="component" value="Unassembled WGS sequence"/>
</dbReference>
<sequence>NVTLDPHTAHPNLHLSEDQKQCRGQLMQQDLPDNPERFDFEPCVLGCEGFSSGRHFWEVEVGQGGVWAVGVARASVKRKGPMSVSPKEGVWALEAYHSLTSPRANQRLNPLPRRIRVSLDYEAGRVAFFSADDDALILVYTRAAFNGERVFPWF</sequence>